<accession>A0A246K5T0</accession>
<evidence type="ECO:0000313" key="2">
    <source>
        <dbReference type="Proteomes" id="UP000197097"/>
    </source>
</evidence>
<evidence type="ECO:0000313" key="1">
    <source>
        <dbReference type="EMBL" id="OWR01352.1"/>
    </source>
</evidence>
<comment type="caution">
    <text evidence="1">The sequence shown here is derived from an EMBL/GenBank/DDBJ whole genome shotgun (WGS) entry which is preliminary data.</text>
</comment>
<protein>
    <submittedName>
        <fullName evidence="1">Uncharacterized protein</fullName>
    </submittedName>
</protein>
<dbReference type="Proteomes" id="UP000197097">
    <property type="component" value="Unassembled WGS sequence"/>
</dbReference>
<dbReference type="EMBL" id="NISJ01000001">
    <property type="protein sequence ID" value="OWR01352.1"/>
    <property type="molecule type" value="Genomic_DNA"/>
</dbReference>
<dbReference type="AlphaFoldDB" id="A0A246K5T0"/>
<gene>
    <name evidence="1" type="ORF">CDQ91_02850</name>
</gene>
<keyword evidence="2" id="KW-1185">Reference proteome</keyword>
<proteinExistence type="predicted"/>
<organism evidence="1 2">
    <name type="scientific">Sphingopyxis witflariensis</name>
    <dbReference type="NCBI Taxonomy" id="173675"/>
    <lineage>
        <taxon>Bacteria</taxon>
        <taxon>Pseudomonadati</taxon>
        <taxon>Pseudomonadota</taxon>
        <taxon>Alphaproteobacteria</taxon>
        <taxon>Sphingomonadales</taxon>
        <taxon>Sphingomonadaceae</taxon>
        <taxon>Sphingopyxis</taxon>
    </lineage>
</organism>
<reference evidence="1 2" key="1">
    <citation type="journal article" date="2002" name="Int. J. Syst. Evol. Microbiol.">
        <title>Sphingopyxis witflariensis sp. nov., isolated from activated sludge.</title>
        <authorList>
            <person name="Kampfer P."/>
            <person name="Witzenberger R."/>
            <person name="Denner E.B."/>
            <person name="Busse H.J."/>
            <person name="Neef A."/>
        </authorList>
    </citation>
    <scope>NUCLEOTIDE SEQUENCE [LARGE SCALE GENOMIC DNA]</scope>
    <source>
        <strain evidence="1 2">DSM 14551</strain>
    </source>
</reference>
<name>A0A246K5T0_9SPHN</name>
<dbReference type="RefSeq" id="WP_088471163.1">
    <property type="nucleotide sequence ID" value="NZ_NISJ01000001.1"/>
</dbReference>
<sequence>MLYALGKMCLQYTDVSDELGEPAIWHFDMVAGELALHELEKYGLVSGVGKNGGMLLTEAGKKFLDI</sequence>